<keyword evidence="2" id="KW-0472">Membrane</keyword>
<reference evidence="3 4" key="1">
    <citation type="submission" date="2015-07" db="EMBL/GenBank/DDBJ databases">
        <title>Comparative genomics of the Sigatoka disease complex on banana suggests a link between parallel evolutionary changes in Pseudocercospora fijiensis and Pseudocercospora eumusae and increased virulence on the banana host.</title>
        <authorList>
            <person name="Chang T.-C."/>
            <person name="Salvucci A."/>
            <person name="Crous P.W."/>
            <person name="Stergiopoulos I."/>
        </authorList>
    </citation>
    <scope>NUCLEOTIDE SEQUENCE [LARGE SCALE GENOMIC DNA]</scope>
    <source>
        <strain evidence="3 4">CBS 116634</strain>
    </source>
</reference>
<feature type="transmembrane region" description="Helical" evidence="2">
    <location>
        <begin position="63"/>
        <end position="82"/>
    </location>
</feature>
<accession>A0A139H3W2</accession>
<evidence type="ECO:0000256" key="2">
    <source>
        <dbReference type="SAM" id="Phobius"/>
    </source>
</evidence>
<proteinExistence type="predicted"/>
<sequence length="157" mass="16625">MPTMQEAIAFSVGEAIGIAVGALSAALLPNRKHHPPIDQPPAPMPVTVLEYIHPSRTVQALQCLILVAVTGLSTYLLLVSFYRNKYGIPAPHEAVAAVTAMYLTAAVVAAKKMMRGWALRLATKLEDSGDEERESSEGAKGGGIGEDIEGYVQVGRG</sequence>
<keyword evidence="2" id="KW-0812">Transmembrane</keyword>
<feature type="transmembrane region" description="Helical" evidence="2">
    <location>
        <begin position="94"/>
        <end position="110"/>
    </location>
</feature>
<name>A0A139H3W2_9PEZI</name>
<comment type="caution">
    <text evidence="3">The sequence shown here is derived from an EMBL/GenBank/DDBJ whole genome shotgun (WGS) entry which is preliminary data.</text>
</comment>
<evidence type="ECO:0000256" key="1">
    <source>
        <dbReference type="SAM" id="MobiDB-lite"/>
    </source>
</evidence>
<protein>
    <submittedName>
        <fullName evidence="3">Uncharacterized protein</fullName>
    </submittedName>
</protein>
<keyword evidence="4" id="KW-1185">Reference proteome</keyword>
<evidence type="ECO:0000313" key="4">
    <source>
        <dbReference type="Proteomes" id="UP000073492"/>
    </source>
</evidence>
<gene>
    <name evidence="3" type="ORF">AC579_1152</name>
</gene>
<dbReference type="EMBL" id="LFZO01000798">
    <property type="protein sequence ID" value="KXS97170.1"/>
    <property type="molecule type" value="Genomic_DNA"/>
</dbReference>
<feature type="region of interest" description="Disordered" evidence="1">
    <location>
        <begin position="125"/>
        <end position="157"/>
    </location>
</feature>
<organism evidence="3 4">
    <name type="scientific">Pseudocercospora musae</name>
    <dbReference type="NCBI Taxonomy" id="113226"/>
    <lineage>
        <taxon>Eukaryota</taxon>
        <taxon>Fungi</taxon>
        <taxon>Dikarya</taxon>
        <taxon>Ascomycota</taxon>
        <taxon>Pezizomycotina</taxon>
        <taxon>Dothideomycetes</taxon>
        <taxon>Dothideomycetidae</taxon>
        <taxon>Mycosphaerellales</taxon>
        <taxon>Mycosphaerellaceae</taxon>
        <taxon>Pseudocercospora</taxon>
    </lineage>
</organism>
<dbReference type="Proteomes" id="UP000073492">
    <property type="component" value="Unassembled WGS sequence"/>
</dbReference>
<evidence type="ECO:0000313" key="3">
    <source>
        <dbReference type="EMBL" id="KXS97170.1"/>
    </source>
</evidence>
<keyword evidence="2" id="KW-1133">Transmembrane helix</keyword>
<dbReference type="AlphaFoldDB" id="A0A139H3W2"/>
<feature type="transmembrane region" description="Helical" evidence="2">
    <location>
        <begin position="6"/>
        <end position="28"/>
    </location>
</feature>